<sequence length="58" mass="6274">MSISKDGTTVSGTANGSGSVTVSYSYNGYSDSATFNITYKEPDETWPSWDDPSVTYTF</sequence>
<protein>
    <submittedName>
        <fullName evidence="1">Uncharacterized protein</fullName>
    </submittedName>
</protein>
<dbReference type="EMBL" id="BK015439">
    <property type="protein sequence ID" value="DAE06519.1"/>
    <property type="molecule type" value="Genomic_DNA"/>
</dbReference>
<organism evidence="1">
    <name type="scientific">Myoviridae sp. ct0jJ30</name>
    <dbReference type="NCBI Taxonomy" id="2825014"/>
    <lineage>
        <taxon>Viruses</taxon>
        <taxon>Duplodnaviria</taxon>
        <taxon>Heunggongvirae</taxon>
        <taxon>Uroviricota</taxon>
        <taxon>Caudoviricetes</taxon>
    </lineage>
</organism>
<name>A0A8S5PH56_9CAUD</name>
<proteinExistence type="predicted"/>
<accession>A0A8S5PH56</accession>
<evidence type="ECO:0000313" key="1">
    <source>
        <dbReference type="EMBL" id="DAE06519.1"/>
    </source>
</evidence>
<reference evidence="1" key="1">
    <citation type="journal article" date="2021" name="Proc. Natl. Acad. Sci. U.S.A.">
        <title>A Catalog of Tens of Thousands of Viruses from Human Metagenomes Reveals Hidden Associations with Chronic Diseases.</title>
        <authorList>
            <person name="Tisza M.J."/>
            <person name="Buck C.B."/>
        </authorList>
    </citation>
    <scope>NUCLEOTIDE SEQUENCE</scope>
    <source>
        <strain evidence="1">Ct0jJ30</strain>
    </source>
</reference>